<name>A0ACC2TIV9_9FUNG</name>
<reference evidence="1" key="1">
    <citation type="submission" date="2022-04" db="EMBL/GenBank/DDBJ databases">
        <title>Genome of the entomopathogenic fungus Entomophthora muscae.</title>
        <authorList>
            <person name="Elya C."/>
            <person name="Lovett B.R."/>
            <person name="Lee E."/>
            <person name="Macias A.M."/>
            <person name="Hajek A.E."/>
            <person name="De Bivort B.L."/>
            <person name="Kasson M.T."/>
            <person name="De Fine Licht H.H."/>
            <person name="Stajich J.E."/>
        </authorList>
    </citation>
    <scope>NUCLEOTIDE SEQUENCE</scope>
    <source>
        <strain evidence="1">Berkeley</strain>
    </source>
</reference>
<proteinExistence type="predicted"/>
<comment type="caution">
    <text evidence="1">The sequence shown here is derived from an EMBL/GenBank/DDBJ whole genome shotgun (WGS) entry which is preliminary data.</text>
</comment>
<keyword evidence="2" id="KW-1185">Reference proteome</keyword>
<gene>
    <name evidence="1" type="ORF">DSO57_1005548</name>
</gene>
<protein>
    <submittedName>
        <fullName evidence="1">Uncharacterized protein</fullName>
    </submittedName>
</protein>
<dbReference type="Proteomes" id="UP001165960">
    <property type="component" value="Unassembled WGS sequence"/>
</dbReference>
<evidence type="ECO:0000313" key="2">
    <source>
        <dbReference type="Proteomes" id="UP001165960"/>
    </source>
</evidence>
<sequence length="53" mass="5613">MPQPPPTRPSRIPNPSLASDAENGSPEETAHSSGFRNIFPAIKKAPRLSTTTG</sequence>
<evidence type="ECO:0000313" key="1">
    <source>
        <dbReference type="EMBL" id="KAJ9074525.1"/>
    </source>
</evidence>
<organism evidence="1 2">
    <name type="scientific">Entomophthora muscae</name>
    <dbReference type="NCBI Taxonomy" id="34485"/>
    <lineage>
        <taxon>Eukaryota</taxon>
        <taxon>Fungi</taxon>
        <taxon>Fungi incertae sedis</taxon>
        <taxon>Zoopagomycota</taxon>
        <taxon>Entomophthoromycotina</taxon>
        <taxon>Entomophthoromycetes</taxon>
        <taxon>Entomophthorales</taxon>
        <taxon>Entomophthoraceae</taxon>
        <taxon>Entomophthora</taxon>
    </lineage>
</organism>
<dbReference type="EMBL" id="QTSX02002855">
    <property type="protein sequence ID" value="KAJ9074525.1"/>
    <property type="molecule type" value="Genomic_DNA"/>
</dbReference>
<accession>A0ACC2TIV9</accession>